<reference evidence="3" key="1">
    <citation type="submission" date="2018-09" db="EMBL/GenBank/DDBJ databases">
        <authorList>
            <person name="Tuo L."/>
        </authorList>
    </citation>
    <scope>NUCLEOTIDE SEQUENCE [LARGE SCALE GENOMIC DNA]</scope>
    <source>
        <strain evidence="3">M2BS4Y-1</strain>
    </source>
</reference>
<gene>
    <name evidence="2" type="ORF">D3218_01980</name>
</gene>
<name>A0A3A1WNS6_9HYPH</name>
<dbReference type="OrthoDB" id="9808546at2"/>
<evidence type="ECO:0000256" key="1">
    <source>
        <dbReference type="SAM" id="SignalP"/>
    </source>
</evidence>
<accession>A0A3A1WNS6</accession>
<proteinExistence type="predicted"/>
<dbReference type="Proteomes" id="UP000265750">
    <property type="component" value="Unassembled WGS sequence"/>
</dbReference>
<evidence type="ECO:0000313" key="2">
    <source>
        <dbReference type="EMBL" id="RIY03548.1"/>
    </source>
</evidence>
<keyword evidence="1" id="KW-0732">Signal</keyword>
<organism evidence="2 3">
    <name type="scientific">Aureimonas flava</name>
    <dbReference type="NCBI Taxonomy" id="2320271"/>
    <lineage>
        <taxon>Bacteria</taxon>
        <taxon>Pseudomonadati</taxon>
        <taxon>Pseudomonadota</taxon>
        <taxon>Alphaproteobacteria</taxon>
        <taxon>Hyphomicrobiales</taxon>
        <taxon>Aurantimonadaceae</taxon>
        <taxon>Aureimonas</taxon>
    </lineage>
</organism>
<evidence type="ECO:0008006" key="4">
    <source>
        <dbReference type="Google" id="ProtNLM"/>
    </source>
</evidence>
<dbReference type="AlphaFoldDB" id="A0A3A1WNS6"/>
<feature type="signal peptide" evidence="1">
    <location>
        <begin position="1"/>
        <end position="47"/>
    </location>
</feature>
<feature type="chain" id="PRO_5017445286" description="DUF4864 domain-containing protein" evidence="1">
    <location>
        <begin position="48"/>
        <end position="175"/>
    </location>
</feature>
<dbReference type="EMBL" id="QYRN01000001">
    <property type="protein sequence ID" value="RIY03548.1"/>
    <property type="molecule type" value="Genomic_DNA"/>
</dbReference>
<evidence type="ECO:0000313" key="3">
    <source>
        <dbReference type="Proteomes" id="UP000265750"/>
    </source>
</evidence>
<sequence length="175" mass="19408">MPVQYTGLRRCFARRSLLVHRRIRRMRSRLAAVSALVAASCATPALAADYGRTAPAPAVIVTNAKVPACDDARVMAQVEDQFEYGAPRTIPAALAVVEFSGLFEKAYQPMGGRKEIERRYCQGTALISSGEYRTLYYVIEYPMGYAGLSWRAEGCVLGLDPWKVYGANCESLRRF</sequence>
<comment type="caution">
    <text evidence="2">The sequence shown here is derived from an EMBL/GenBank/DDBJ whole genome shotgun (WGS) entry which is preliminary data.</text>
</comment>
<keyword evidence="3" id="KW-1185">Reference proteome</keyword>
<protein>
    <recommendedName>
        <fullName evidence="4">DUF4864 domain-containing protein</fullName>
    </recommendedName>
</protein>